<dbReference type="Proteomes" id="UP000094527">
    <property type="component" value="Unassembled WGS sequence"/>
</dbReference>
<dbReference type="STRING" id="48709.A0A1D2NMK1"/>
<keyword evidence="3" id="KW-0408">Iron</keyword>
<dbReference type="InterPro" id="IPR008775">
    <property type="entry name" value="Phytyl_CoA_dOase-like"/>
</dbReference>
<dbReference type="GO" id="GO:0051213">
    <property type="term" value="F:dioxygenase activity"/>
    <property type="evidence" value="ECO:0007669"/>
    <property type="project" value="UniProtKB-KW"/>
</dbReference>
<keyword evidence="2" id="KW-0479">Metal-binding</keyword>
<name>A0A1D2NMK1_ORCCI</name>
<protein>
    <submittedName>
        <fullName evidence="5">Phytanoyl-CoA dioxygenase domain-containing protein 1</fullName>
    </submittedName>
</protein>
<sequence>MIFRENGFAVVPGFLSLEEVLELKKATNEVLQQYCQNLPVSVFKSSKSTESRDRYFADSGDKIRGFFEESTVSPDGKLLVDKPEDGLNKVGHALHKFHPKFNELTINGRVKEIAEKLSDIEEPTVMQSMVIFKHPKVGGEDTIVVHFKPLLIVKPHQDATYLHTEPSYRKLIGFWIALDEASLENGCLHFAPGSHKPQKIYQRQDDESAVNFKSNLIFTGDLVLIDGLVIHQSEPNSSDKRRMAYTFHVVDGKAKWSDQNWLQPTEEGTFMRI</sequence>
<accession>A0A1D2NMK1</accession>
<dbReference type="EMBL" id="LJIJ01000005">
    <property type="protein sequence ID" value="ODN06471.1"/>
    <property type="molecule type" value="Genomic_DNA"/>
</dbReference>
<comment type="caution">
    <text evidence="5">The sequence shown here is derived from an EMBL/GenBank/DDBJ whole genome shotgun (WGS) entry which is preliminary data.</text>
</comment>
<evidence type="ECO:0000256" key="1">
    <source>
        <dbReference type="ARBA" id="ARBA00001962"/>
    </source>
</evidence>
<dbReference type="PANTHER" id="PTHR20883:SF15">
    <property type="entry name" value="PHYTANOYL-COA DIOXYGENASE DOMAIN-CONTAINING PROTEIN 1"/>
    <property type="match status" value="1"/>
</dbReference>
<dbReference type="OrthoDB" id="445007at2759"/>
<dbReference type="Gene3D" id="2.60.120.620">
    <property type="entry name" value="q2cbj1_9rhob like domain"/>
    <property type="match status" value="1"/>
</dbReference>
<keyword evidence="6" id="KW-1185">Reference proteome</keyword>
<dbReference type="Pfam" id="PF05721">
    <property type="entry name" value="PhyH"/>
    <property type="match status" value="1"/>
</dbReference>
<evidence type="ECO:0000256" key="3">
    <source>
        <dbReference type="ARBA" id="ARBA00023004"/>
    </source>
</evidence>
<dbReference type="OMA" id="NTYLHTE"/>
<gene>
    <name evidence="5" type="ORF">Ocin01_00236</name>
</gene>
<evidence type="ECO:0000256" key="4">
    <source>
        <dbReference type="ARBA" id="ARBA00038356"/>
    </source>
</evidence>
<keyword evidence="5" id="KW-0560">Oxidoreductase</keyword>
<dbReference type="GO" id="GO:0046872">
    <property type="term" value="F:metal ion binding"/>
    <property type="evidence" value="ECO:0007669"/>
    <property type="project" value="UniProtKB-KW"/>
</dbReference>
<evidence type="ECO:0000313" key="5">
    <source>
        <dbReference type="EMBL" id="ODN06471.1"/>
    </source>
</evidence>
<proteinExistence type="inferred from homology"/>
<comment type="cofactor">
    <cofactor evidence="1">
        <name>Fe cation</name>
        <dbReference type="ChEBI" id="CHEBI:24875"/>
    </cofactor>
</comment>
<dbReference type="PANTHER" id="PTHR20883">
    <property type="entry name" value="PHYTANOYL-COA DIOXYGENASE DOMAIN CONTAINING 1"/>
    <property type="match status" value="1"/>
</dbReference>
<dbReference type="AlphaFoldDB" id="A0A1D2NMK1"/>
<keyword evidence="5" id="KW-0223">Dioxygenase</keyword>
<reference evidence="5 6" key="1">
    <citation type="journal article" date="2016" name="Genome Biol. Evol.">
        <title>Gene Family Evolution Reflects Adaptation to Soil Environmental Stressors in the Genome of the Collembolan Orchesella cincta.</title>
        <authorList>
            <person name="Faddeeva-Vakhrusheva A."/>
            <person name="Derks M.F."/>
            <person name="Anvar S.Y."/>
            <person name="Agamennone V."/>
            <person name="Suring W."/>
            <person name="Smit S."/>
            <person name="van Straalen N.M."/>
            <person name="Roelofs D."/>
        </authorList>
    </citation>
    <scope>NUCLEOTIDE SEQUENCE [LARGE SCALE GENOMIC DNA]</scope>
    <source>
        <tissue evidence="5">Mixed pool</tissue>
    </source>
</reference>
<evidence type="ECO:0000313" key="6">
    <source>
        <dbReference type="Proteomes" id="UP000094527"/>
    </source>
</evidence>
<evidence type="ECO:0000256" key="2">
    <source>
        <dbReference type="ARBA" id="ARBA00022723"/>
    </source>
</evidence>
<organism evidence="5 6">
    <name type="scientific">Orchesella cincta</name>
    <name type="common">Springtail</name>
    <name type="synonym">Podura cincta</name>
    <dbReference type="NCBI Taxonomy" id="48709"/>
    <lineage>
        <taxon>Eukaryota</taxon>
        <taxon>Metazoa</taxon>
        <taxon>Ecdysozoa</taxon>
        <taxon>Arthropoda</taxon>
        <taxon>Hexapoda</taxon>
        <taxon>Collembola</taxon>
        <taxon>Entomobryomorpha</taxon>
        <taxon>Entomobryoidea</taxon>
        <taxon>Orchesellidae</taxon>
        <taxon>Orchesellinae</taxon>
        <taxon>Orchesella</taxon>
    </lineage>
</organism>
<comment type="similarity">
    <text evidence="4">Belongs to the PhyH family. PHYHD1 subfamily.</text>
</comment>
<dbReference type="SUPFAM" id="SSF51197">
    <property type="entry name" value="Clavaminate synthase-like"/>
    <property type="match status" value="1"/>
</dbReference>